<evidence type="ECO:0000313" key="3">
    <source>
        <dbReference type="Proteomes" id="UP001285908"/>
    </source>
</evidence>
<organism evidence="2 3">
    <name type="scientific">Neurospora hispaniola</name>
    <dbReference type="NCBI Taxonomy" id="588809"/>
    <lineage>
        <taxon>Eukaryota</taxon>
        <taxon>Fungi</taxon>
        <taxon>Dikarya</taxon>
        <taxon>Ascomycota</taxon>
        <taxon>Pezizomycotina</taxon>
        <taxon>Sordariomycetes</taxon>
        <taxon>Sordariomycetidae</taxon>
        <taxon>Sordariales</taxon>
        <taxon>Sordariaceae</taxon>
        <taxon>Neurospora</taxon>
    </lineage>
</organism>
<accession>A0AAJ0MTE6</accession>
<gene>
    <name evidence="2" type="ORF">B0T23DRAFT_314562</name>
</gene>
<feature type="region of interest" description="Disordered" evidence="1">
    <location>
        <begin position="1"/>
        <end position="63"/>
    </location>
</feature>
<feature type="compositionally biased region" description="Basic and acidic residues" evidence="1">
    <location>
        <begin position="25"/>
        <end position="37"/>
    </location>
</feature>
<dbReference type="AlphaFoldDB" id="A0AAJ0MTE6"/>
<reference evidence="2 3" key="1">
    <citation type="journal article" date="2023" name="Mol. Phylogenet. Evol.">
        <title>Genome-scale phylogeny and comparative genomics of the fungal order Sordariales.</title>
        <authorList>
            <person name="Hensen N."/>
            <person name="Bonometti L."/>
            <person name="Westerberg I."/>
            <person name="Brannstrom I.O."/>
            <person name="Guillou S."/>
            <person name="Cros-Aarteil S."/>
            <person name="Calhoun S."/>
            <person name="Haridas S."/>
            <person name="Kuo A."/>
            <person name="Mondo S."/>
            <person name="Pangilinan J."/>
            <person name="Riley R."/>
            <person name="LaButti K."/>
            <person name="Andreopoulos B."/>
            <person name="Lipzen A."/>
            <person name="Chen C."/>
            <person name="Yan M."/>
            <person name="Daum C."/>
            <person name="Ng V."/>
            <person name="Clum A."/>
            <person name="Steindorff A."/>
            <person name="Ohm R.A."/>
            <person name="Martin F."/>
            <person name="Silar P."/>
            <person name="Natvig D.O."/>
            <person name="Lalanne C."/>
            <person name="Gautier V."/>
            <person name="Ament-Velasquez S.L."/>
            <person name="Kruys A."/>
            <person name="Hutchinson M.I."/>
            <person name="Powell A.J."/>
            <person name="Barry K."/>
            <person name="Miller A.N."/>
            <person name="Grigoriev I.V."/>
            <person name="Debuchy R."/>
            <person name="Gladieux P."/>
            <person name="Hiltunen Thoren M."/>
            <person name="Johannesson H."/>
        </authorList>
    </citation>
    <scope>NUCLEOTIDE SEQUENCE [LARGE SCALE GENOMIC DNA]</scope>
    <source>
        <strain evidence="2 3">FGSC 10403</strain>
    </source>
</reference>
<name>A0AAJ0MTE6_9PEZI</name>
<dbReference type="EMBL" id="JAULSX010000003">
    <property type="protein sequence ID" value="KAK3495311.1"/>
    <property type="molecule type" value="Genomic_DNA"/>
</dbReference>
<evidence type="ECO:0000313" key="2">
    <source>
        <dbReference type="EMBL" id="KAK3495311.1"/>
    </source>
</evidence>
<sequence>MVTTTGEPALEVADPHATPTIEETPIDHSKDRTRNPDRQSTLLTTPFNTPINSNRTNDTLLDVRPIPPLPSPTSRLLPQSILLVLPAPIISAPHDHKASRPEPDLAEPSLPDPVLPRYLFLHPITLDPLFPELIPSDPPLQDIVVPERGYQVTTAFANLFAEEDEQLYLHPRSS</sequence>
<feature type="compositionally biased region" description="Polar residues" evidence="1">
    <location>
        <begin position="38"/>
        <end position="59"/>
    </location>
</feature>
<keyword evidence="3" id="KW-1185">Reference proteome</keyword>
<protein>
    <submittedName>
        <fullName evidence="2">Uncharacterized protein</fullName>
    </submittedName>
</protein>
<proteinExistence type="predicted"/>
<evidence type="ECO:0000256" key="1">
    <source>
        <dbReference type="SAM" id="MobiDB-lite"/>
    </source>
</evidence>
<comment type="caution">
    <text evidence="2">The sequence shown here is derived from an EMBL/GenBank/DDBJ whole genome shotgun (WGS) entry which is preliminary data.</text>
</comment>
<dbReference type="Proteomes" id="UP001285908">
    <property type="component" value="Unassembled WGS sequence"/>
</dbReference>
<dbReference type="GeneID" id="87872429"/>
<dbReference type="RefSeq" id="XP_062694740.1">
    <property type="nucleotide sequence ID" value="XM_062834807.1"/>
</dbReference>